<accession>A0A4Y2ICT7</accession>
<reference evidence="1 2" key="1">
    <citation type="journal article" date="2019" name="Sci. Rep.">
        <title>Orb-weaving spider Araneus ventricosus genome elucidates the spidroin gene catalogue.</title>
        <authorList>
            <person name="Kono N."/>
            <person name="Nakamura H."/>
            <person name="Ohtoshi R."/>
            <person name="Moran D.A.P."/>
            <person name="Shinohara A."/>
            <person name="Yoshida Y."/>
            <person name="Fujiwara M."/>
            <person name="Mori M."/>
            <person name="Tomita M."/>
            <person name="Arakawa K."/>
        </authorList>
    </citation>
    <scope>NUCLEOTIDE SEQUENCE [LARGE SCALE GENOMIC DNA]</scope>
</reference>
<evidence type="ECO:0000313" key="1">
    <source>
        <dbReference type="EMBL" id="GBM75537.1"/>
    </source>
</evidence>
<gene>
    <name evidence="1" type="ORF">AVEN_180648_1</name>
</gene>
<comment type="caution">
    <text evidence="1">The sequence shown here is derived from an EMBL/GenBank/DDBJ whole genome shotgun (WGS) entry which is preliminary data.</text>
</comment>
<dbReference type="Proteomes" id="UP000499080">
    <property type="component" value="Unassembled WGS sequence"/>
</dbReference>
<organism evidence="1 2">
    <name type="scientific">Araneus ventricosus</name>
    <name type="common">Orbweaver spider</name>
    <name type="synonym">Epeira ventricosa</name>
    <dbReference type="NCBI Taxonomy" id="182803"/>
    <lineage>
        <taxon>Eukaryota</taxon>
        <taxon>Metazoa</taxon>
        <taxon>Ecdysozoa</taxon>
        <taxon>Arthropoda</taxon>
        <taxon>Chelicerata</taxon>
        <taxon>Arachnida</taxon>
        <taxon>Araneae</taxon>
        <taxon>Araneomorphae</taxon>
        <taxon>Entelegynae</taxon>
        <taxon>Araneoidea</taxon>
        <taxon>Araneidae</taxon>
        <taxon>Araneus</taxon>
    </lineage>
</organism>
<dbReference type="Pfam" id="PF03564">
    <property type="entry name" value="DUF1759"/>
    <property type="match status" value="1"/>
</dbReference>
<dbReference type="OrthoDB" id="6505652at2759"/>
<dbReference type="EMBL" id="BGPR01002563">
    <property type="protein sequence ID" value="GBM75537.1"/>
    <property type="molecule type" value="Genomic_DNA"/>
</dbReference>
<protein>
    <submittedName>
        <fullName evidence="1">Uncharacterized protein</fullName>
    </submittedName>
</protein>
<dbReference type="AlphaFoldDB" id="A0A4Y2ICT7"/>
<dbReference type="InterPro" id="IPR005312">
    <property type="entry name" value="DUF1759"/>
</dbReference>
<name>A0A4Y2ICT7_ARAVE</name>
<keyword evidence="2" id="KW-1185">Reference proteome</keyword>
<sequence length="324" mass="38208">MTMDLTLMQTQRKSFRTSFTISDKFACLDTCQTEITNLILKVEDAEQAYEEDFLSAEKYRYKYTEICSQIGQMCLRVSSTKYFSEKRKFKFLKIELKRFDGDAKSYLTFWNQFRKIYEDASIPNEDKLQCLLQAVVPKSKAARVNESFPATADNYTKAISQLQERFGRDDLLVQIYEVLVAWERSRNHSLTETKESRTLEQLMNFLRQEVKGEEMVNLARTGFASHQSSRRKELHYDQVKQSESTTASALDREERVSDYDKMIRIFAWILRFVNNCKVVIRKCKDSELSQSEIEYSEKNLIRFVQSYYLSDAKSSNFIETFLEQ</sequence>
<dbReference type="PANTHER" id="PTHR47331">
    <property type="entry name" value="PHD-TYPE DOMAIN-CONTAINING PROTEIN"/>
    <property type="match status" value="1"/>
</dbReference>
<proteinExistence type="predicted"/>
<evidence type="ECO:0000313" key="2">
    <source>
        <dbReference type="Proteomes" id="UP000499080"/>
    </source>
</evidence>